<evidence type="ECO:0000256" key="1">
    <source>
        <dbReference type="SAM" id="MobiDB-lite"/>
    </source>
</evidence>
<evidence type="ECO:0000313" key="2">
    <source>
        <dbReference type="EMBL" id="KOM47785.1"/>
    </source>
</evidence>
<gene>
    <name evidence="2" type="ORF">LR48_Vigan07g148900</name>
</gene>
<dbReference type="Proteomes" id="UP000053144">
    <property type="component" value="Chromosome 7"/>
</dbReference>
<accession>A0A0L9UY35</accession>
<name>A0A0L9UY35_PHAAN</name>
<feature type="region of interest" description="Disordered" evidence="1">
    <location>
        <begin position="45"/>
        <end position="99"/>
    </location>
</feature>
<evidence type="ECO:0000313" key="3">
    <source>
        <dbReference type="Proteomes" id="UP000053144"/>
    </source>
</evidence>
<protein>
    <submittedName>
        <fullName evidence="2">Uncharacterized protein</fullName>
    </submittedName>
</protein>
<organism evidence="2 3">
    <name type="scientific">Phaseolus angularis</name>
    <name type="common">Azuki bean</name>
    <name type="synonym">Vigna angularis</name>
    <dbReference type="NCBI Taxonomy" id="3914"/>
    <lineage>
        <taxon>Eukaryota</taxon>
        <taxon>Viridiplantae</taxon>
        <taxon>Streptophyta</taxon>
        <taxon>Embryophyta</taxon>
        <taxon>Tracheophyta</taxon>
        <taxon>Spermatophyta</taxon>
        <taxon>Magnoliopsida</taxon>
        <taxon>eudicotyledons</taxon>
        <taxon>Gunneridae</taxon>
        <taxon>Pentapetalae</taxon>
        <taxon>rosids</taxon>
        <taxon>fabids</taxon>
        <taxon>Fabales</taxon>
        <taxon>Fabaceae</taxon>
        <taxon>Papilionoideae</taxon>
        <taxon>50 kb inversion clade</taxon>
        <taxon>NPAAA clade</taxon>
        <taxon>indigoferoid/millettioid clade</taxon>
        <taxon>Phaseoleae</taxon>
        <taxon>Vigna</taxon>
    </lineage>
</organism>
<dbReference type="Gramene" id="KOM47785">
    <property type="protein sequence ID" value="KOM47785"/>
    <property type="gene ID" value="LR48_Vigan07g148900"/>
</dbReference>
<proteinExistence type="predicted"/>
<dbReference type="AlphaFoldDB" id="A0A0L9UY35"/>
<feature type="compositionally biased region" description="Polar residues" evidence="1">
    <location>
        <begin position="68"/>
        <end position="81"/>
    </location>
</feature>
<reference evidence="3" key="1">
    <citation type="journal article" date="2015" name="Proc. Natl. Acad. Sci. U.S.A.">
        <title>Genome sequencing of adzuki bean (Vigna angularis) provides insight into high starch and low fat accumulation and domestication.</title>
        <authorList>
            <person name="Yang K."/>
            <person name="Tian Z."/>
            <person name="Chen C."/>
            <person name="Luo L."/>
            <person name="Zhao B."/>
            <person name="Wang Z."/>
            <person name="Yu L."/>
            <person name="Li Y."/>
            <person name="Sun Y."/>
            <person name="Li W."/>
            <person name="Chen Y."/>
            <person name="Li Y."/>
            <person name="Zhang Y."/>
            <person name="Ai D."/>
            <person name="Zhao J."/>
            <person name="Shang C."/>
            <person name="Ma Y."/>
            <person name="Wu B."/>
            <person name="Wang M."/>
            <person name="Gao L."/>
            <person name="Sun D."/>
            <person name="Zhang P."/>
            <person name="Guo F."/>
            <person name="Wang W."/>
            <person name="Li Y."/>
            <person name="Wang J."/>
            <person name="Varshney R.K."/>
            <person name="Wang J."/>
            <person name="Ling H.Q."/>
            <person name="Wan P."/>
        </authorList>
    </citation>
    <scope>NUCLEOTIDE SEQUENCE</scope>
    <source>
        <strain evidence="3">cv. Jingnong 6</strain>
    </source>
</reference>
<sequence>MCFDVVVCLFRSRLRIGYYQRLGARHLPSQKDQITKPERTLVAQRTNVRRPASGRSSSEEVQRGRSPNEWTLVQRRSPTRTLDQRVDARPASGRPLPSKWTLAQRVDAYDSTSGRSPSEKWTFAQRSVDVRPTSCGCSPSETLAQREEAARPAKNHLQPFSLKTRSKGRESQSWRGEVQRGLSSSRPARFGCFQGGKSPLSTIQSIVYRFYDVYV</sequence>
<dbReference type="EMBL" id="CM003377">
    <property type="protein sequence ID" value="KOM47785.1"/>
    <property type="molecule type" value="Genomic_DNA"/>
</dbReference>